<sequence length="126" mass="14731">MESVENRQQEVWKIINRLKTQPEIRRTNIDPGIFSRYFLENSVDTVSKTERDFLKNLRKVKIETYESFFLKPTTPKELIRISVNSKGKNTKDTYGISINMITKIHVIAEHLAFVINGCFESCCFPN</sequence>
<keyword evidence="2" id="KW-1185">Reference proteome</keyword>
<evidence type="ECO:0000313" key="2">
    <source>
        <dbReference type="Proteomes" id="UP001431783"/>
    </source>
</evidence>
<name>A0AAW1V1W4_9CUCU</name>
<reference evidence="1 2" key="1">
    <citation type="submission" date="2023-03" db="EMBL/GenBank/DDBJ databases">
        <title>Genome insight into feeding habits of ladybird beetles.</title>
        <authorList>
            <person name="Li H.-S."/>
            <person name="Huang Y.-H."/>
            <person name="Pang H."/>
        </authorList>
    </citation>
    <scope>NUCLEOTIDE SEQUENCE [LARGE SCALE GENOMIC DNA]</scope>
    <source>
        <strain evidence="1">SYSU_2023b</strain>
        <tissue evidence="1">Whole body</tissue>
    </source>
</reference>
<organism evidence="1 2">
    <name type="scientific">Henosepilachna vigintioctopunctata</name>
    <dbReference type="NCBI Taxonomy" id="420089"/>
    <lineage>
        <taxon>Eukaryota</taxon>
        <taxon>Metazoa</taxon>
        <taxon>Ecdysozoa</taxon>
        <taxon>Arthropoda</taxon>
        <taxon>Hexapoda</taxon>
        <taxon>Insecta</taxon>
        <taxon>Pterygota</taxon>
        <taxon>Neoptera</taxon>
        <taxon>Endopterygota</taxon>
        <taxon>Coleoptera</taxon>
        <taxon>Polyphaga</taxon>
        <taxon>Cucujiformia</taxon>
        <taxon>Coccinelloidea</taxon>
        <taxon>Coccinellidae</taxon>
        <taxon>Epilachninae</taxon>
        <taxon>Epilachnini</taxon>
        <taxon>Henosepilachna</taxon>
    </lineage>
</organism>
<proteinExistence type="predicted"/>
<gene>
    <name evidence="1" type="ORF">WA026_022607</name>
</gene>
<dbReference type="Proteomes" id="UP001431783">
    <property type="component" value="Unassembled WGS sequence"/>
</dbReference>
<comment type="caution">
    <text evidence="1">The sequence shown here is derived from an EMBL/GenBank/DDBJ whole genome shotgun (WGS) entry which is preliminary data.</text>
</comment>
<protein>
    <submittedName>
        <fullName evidence="1">Uncharacterized protein</fullName>
    </submittedName>
</protein>
<dbReference type="AlphaFoldDB" id="A0AAW1V1W4"/>
<accession>A0AAW1V1W4</accession>
<dbReference type="EMBL" id="JARQZJ010000110">
    <property type="protein sequence ID" value="KAK9887460.1"/>
    <property type="molecule type" value="Genomic_DNA"/>
</dbReference>
<evidence type="ECO:0000313" key="1">
    <source>
        <dbReference type="EMBL" id="KAK9887460.1"/>
    </source>
</evidence>